<keyword evidence="8 26" id="KW-0812">Transmembrane</keyword>
<evidence type="ECO:0000256" key="22">
    <source>
        <dbReference type="ARBA" id="ARBA00047912"/>
    </source>
</evidence>
<evidence type="ECO:0000313" key="30">
    <source>
        <dbReference type="Proteomes" id="UP000005207"/>
    </source>
</evidence>
<dbReference type="Ensembl" id="ENSONIT00000074481.1">
    <property type="protein sequence ID" value="ENSONIP00000074516.1"/>
    <property type="gene ID" value="ENSONIG00000012371.2"/>
</dbReference>
<evidence type="ECO:0000256" key="9">
    <source>
        <dbReference type="ARBA" id="ARBA00022723"/>
    </source>
</evidence>
<dbReference type="SUPFAM" id="SSF47473">
    <property type="entry name" value="EF-hand"/>
    <property type="match status" value="1"/>
</dbReference>
<dbReference type="Proteomes" id="UP000005207">
    <property type="component" value="Linkage group LG19"/>
</dbReference>
<keyword evidence="5" id="KW-0050">Antiport</keyword>
<proteinExistence type="inferred from homology"/>
<evidence type="ECO:0000256" key="10">
    <source>
        <dbReference type="ARBA" id="ARBA00022792"/>
    </source>
</evidence>
<evidence type="ECO:0000256" key="18">
    <source>
        <dbReference type="ARBA" id="ARBA00023136"/>
    </source>
</evidence>
<feature type="domain" description="Letm1 RBD" evidence="28">
    <location>
        <begin position="185"/>
        <end position="375"/>
    </location>
</feature>
<protein>
    <recommendedName>
        <fullName evidence="3">Mitochondrial proton/calcium exchanger protein</fullName>
    </recommendedName>
    <alternativeName>
        <fullName evidence="21">Electroneutral mitochondrial K(+)/H(+)exchanger</fullName>
    </alternativeName>
    <alternativeName>
        <fullName evidence="19">Leucine zipper-EF-hand-containing transmembrane protein 1</fullName>
    </alternativeName>
</protein>
<reference evidence="29" key="2">
    <citation type="submission" date="2025-08" db="UniProtKB">
        <authorList>
            <consortium name="Ensembl"/>
        </authorList>
    </citation>
    <scope>IDENTIFICATION</scope>
</reference>
<dbReference type="InterPro" id="IPR033122">
    <property type="entry name" value="LETM1-like_RBD"/>
</dbReference>
<feature type="region of interest" description="Disordered" evidence="25">
    <location>
        <begin position="644"/>
        <end position="663"/>
    </location>
</feature>
<dbReference type="GO" id="GO:0051560">
    <property type="term" value="P:mitochondrial calcium ion homeostasis"/>
    <property type="evidence" value="ECO:0007669"/>
    <property type="project" value="UniProtKB-ARBA"/>
</dbReference>
<evidence type="ECO:0000256" key="14">
    <source>
        <dbReference type="ARBA" id="ARBA00022989"/>
    </source>
</evidence>
<dbReference type="PROSITE" id="PS51758">
    <property type="entry name" value="LETM1_RBD"/>
    <property type="match status" value="1"/>
</dbReference>
<dbReference type="GO" id="GO:0005509">
    <property type="term" value="F:calcium ion binding"/>
    <property type="evidence" value="ECO:0007669"/>
    <property type="project" value="InterPro"/>
</dbReference>
<keyword evidence="17 23" id="KW-0496">Mitochondrion</keyword>
<comment type="subcellular location">
    <subcellularLocation>
        <location evidence="1">Mitochondrion inner membrane</location>
        <topology evidence="1">Single-pass membrane protein</topology>
    </subcellularLocation>
</comment>
<dbReference type="GO" id="GO:0099093">
    <property type="term" value="P:calcium export from the mitochondrion"/>
    <property type="evidence" value="ECO:0007669"/>
    <property type="project" value="UniProtKB-ARBA"/>
</dbReference>
<evidence type="ECO:0000256" key="25">
    <source>
        <dbReference type="SAM" id="MobiDB-lite"/>
    </source>
</evidence>
<evidence type="ECO:0000256" key="12">
    <source>
        <dbReference type="ARBA" id="ARBA00022946"/>
    </source>
</evidence>
<dbReference type="PANTHER" id="PTHR14009">
    <property type="entry name" value="LEUCINE ZIPPER-EF-HAND CONTAINING TRANSMEMBRANE PROTEIN"/>
    <property type="match status" value="1"/>
</dbReference>
<evidence type="ECO:0000256" key="5">
    <source>
        <dbReference type="ARBA" id="ARBA00022449"/>
    </source>
</evidence>
<evidence type="ECO:0000256" key="24">
    <source>
        <dbReference type="SAM" id="Coils"/>
    </source>
</evidence>
<evidence type="ECO:0000256" key="2">
    <source>
        <dbReference type="ARBA" id="ARBA00009584"/>
    </source>
</evidence>
<keyword evidence="4" id="KW-0813">Transport</keyword>
<dbReference type="AlphaFoldDB" id="A0A669ENQ2"/>
<dbReference type="PANTHER" id="PTHR14009:SF8">
    <property type="entry name" value="MITOCHONDRIAL PROTON_CALCIUM EXCHANGER PROTEIN"/>
    <property type="match status" value="1"/>
</dbReference>
<dbReference type="InterPro" id="IPR044202">
    <property type="entry name" value="LETM1/MDM38-like"/>
</dbReference>
<evidence type="ECO:0000256" key="20">
    <source>
        <dbReference type="ARBA" id="ARBA00034214"/>
    </source>
</evidence>
<organism evidence="29 30">
    <name type="scientific">Oreochromis niloticus</name>
    <name type="common">Nile tilapia</name>
    <name type="synonym">Tilapia nilotica</name>
    <dbReference type="NCBI Taxonomy" id="8128"/>
    <lineage>
        <taxon>Eukaryota</taxon>
        <taxon>Metazoa</taxon>
        <taxon>Chordata</taxon>
        <taxon>Craniata</taxon>
        <taxon>Vertebrata</taxon>
        <taxon>Euteleostomi</taxon>
        <taxon>Actinopterygii</taxon>
        <taxon>Neopterygii</taxon>
        <taxon>Teleostei</taxon>
        <taxon>Neoteleostei</taxon>
        <taxon>Acanthomorphata</taxon>
        <taxon>Ovalentaria</taxon>
        <taxon>Cichlomorphae</taxon>
        <taxon>Cichliformes</taxon>
        <taxon>Cichlidae</taxon>
        <taxon>African cichlids</taxon>
        <taxon>Pseudocrenilabrinae</taxon>
        <taxon>Oreochromini</taxon>
        <taxon>Oreochromis</taxon>
    </lineage>
</organism>
<dbReference type="GeneTree" id="ENSGT00950000183167"/>
<keyword evidence="6" id="KW-0633">Potassium transport</keyword>
<reference evidence="30" key="1">
    <citation type="submission" date="2012-01" db="EMBL/GenBank/DDBJ databases">
        <title>The Genome Sequence of Oreochromis niloticus (Nile Tilapia).</title>
        <authorList>
            <consortium name="Broad Institute Genome Assembly Team"/>
            <consortium name="Broad Institute Sequencing Platform"/>
            <person name="Di Palma F."/>
            <person name="Johnson J."/>
            <person name="Lander E.S."/>
            <person name="Lindblad-Toh K."/>
        </authorList>
    </citation>
    <scope>NUCLEOTIDE SEQUENCE [LARGE SCALE GENOMIC DNA]</scope>
</reference>
<dbReference type="Pfam" id="PF26561">
    <property type="entry name" value="LETM1_C"/>
    <property type="match status" value="1"/>
</dbReference>
<keyword evidence="16" id="KW-0406">Ion transport</keyword>
<dbReference type="InterPro" id="IPR011992">
    <property type="entry name" value="EF-hand-dom_pair"/>
</dbReference>
<dbReference type="Gene3D" id="1.10.238.10">
    <property type="entry name" value="EF-hand"/>
    <property type="match status" value="1"/>
</dbReference>
<keyword evidence="11" id="KW-0106">Calcium</keyword>
<evidence type="ECO:0000256" key="4">
    <source>
        <dbReference type="ARBA" id="ARBA00022448"/>
    </source>
</evidence>
<dbReference type="Pfam" id="PF07766">
    <property type="entry name" value="LETM1_RBD"/>
    <property type="match status" value="1"/>
</dbReference>
<dbReference type="GO" id="GO:0005743">
    <property type="term" value="C:mitochondrial inner membrane"/>
    <property type="evidence" value="ECO:0007669"/>
    <property type="project" value="UniProtKB-SubCell"/>
</dbReference>
<comment type="catalytic activity">
    <reaction evidence="20">
        <text>Ca(2+)(in) + 2 H(+)(out) = Ca(2+)(out) + 2 H(+)(in)</text>
        <dbReference type="Rhea" id="RHEA:72199"/>
        <dbReference type="ChEBI" id="CHEBI:15378"/>
        <dbReference type="ChEBI" id="CHEBI:29108"/>
    </reaction>
</comment>
<dbReference type="GO" id="GO:0006813">
    <property type="term" value="P:potassium ion transport"/>
    <property type="evidence" value="ECO:0007669"/>
    <property type="project" value="UniProtKB-KW"/>
</dbReference>
<feature type="coiled-coil region" evidence="24">
    <location>
        <begin position="466"/>
        <end position="524"/>
    </location>
</feature>
<evidence type="ECO:0000256" key="16">
    <source>
        <dbReference type="ARBA" id="ARBA00023065"/>
    </source>
</evidence>
<evidence type="ECO:0000259" key="28">
    <source>
        <dbReference type="PROSITE" id="PS51758"/>
    </source>
</evidence>
<dbReference type="GO" id="GO:0015369">
    <property type="term" value="F:calcium:proton antiporter activity"/>
    <property type="evidence" value="ECO:0007669"/>
    <property type="project" value="UniProtKB-ARBA"/>
</dbReference>
<keyword evidence="10" id="KW-0999">Mitochondrion inner membrane</keyword>
<evidence type="ECO:0000256" key="23">
    <source>
        <dbReference type="PROSITE-ProRule" id="PRU01094"/>
    </source>
</evidence>
<evidence type="ECO:0000256" key="3">
    <source>
        <dbReference type="ARBA" id="ARBA00020557"/>
    </source>
</evidence>
<feature type="transmembrane region" description="Helical" evidence="26">
    <location>
        <begin position="139"/>
        <end position="162"/>
    </location>
</feature>
<feature type="compositionally biased region" description="Basic and acidic residues" evidence="25">
    <location>
        <begin position="644"/>
        <end position="657"/>
    </location>
</feature>
<keyword evidence="30" id="KW-1185">Reference proteome</keyword>
<evidence type="ECO:0000313" key="29">
    <source>
        <dbReference type="Ensembl" id="ENSONIP00000074516.1"/>
    </source>
</evidence>
<keyword evidence="7" id="KW-0109">Calcium transport</keyword>
<evidence type="ECO:0000256" key="11">
    <source>
        <dbReference type="ARBA" id="ARBA00022837"/>
    </source>
</evidence>
<keyword evidence="13" id="KW-0630">Potassium</keyword>
<evidence type="ECO:0000256" key="15">
    <source>
        <dbReference type="ARBA" id="ARBA00023054"/>
    </source>
</evidence>
<dbReference type="InterPro" id="IPR018247">
    <property type="entry name" value="EF_Hand_1_Ca_BS"/>
</dbReference>
<feature type="domain" description="EF-hand" evidence="27">
    <location>
        <begin position="586"/>
        <end position="621"/>
    </location>
</feature>
<dbReference type="InterPro" id="IPR002048">
    <property type="entry name" value="EF_hand_dom"/>
</dbReference>
<accession>A0A669ENQ2</accession>
<evidence type="ECO:0000256" key="26">
    <source>
        <dbReference type="SAM" id="Phobius"/>
    </source>
</evidence>
<sequence>ETLCSVVSSDLMGSDLAAWLRSLRSVLPSRPRDIPGVRWIHTTRRRWDDSKVEKSLRSLKDKKKKLEEGGPVYSPTLDAEPVRRTLRQWVVDEIKHYYHGFRLLWIDTTIAGRMLWRVLNGHPLSRRERRQFLRTCADVFRLLPFLVFIIVPFMEFLLPVALKLFPNMLPSTFETQSKKEERLKKELRVKLEMAKFLQDTIEEIALRNKAAKGDVTEEFSTFFQKIRDSGERPSNEQIIKFSKLFEDELTLDNLTRPQLVALCRLLELQSIGTNNFLRFQLIMKLRAIRADDKLIAEEGVESLNVNEVQAACRVRGMRSLGVTEERLREQLGQWLELHLNQQIPTSLLLLSRAMYLPDTLSPADQLKTTLQTLPEMVTKEAQLMAAELELSKVDNKTKLETMLQEEAAIRQDNKDREMERLADAAEKAARVLTLYDVCSVIRPETLKDTAPIIEGLKAEEITKEEIDLLSDACSKLKEQKKLLTLEKEELEELKDDVQEYNEDLEEIKKELSKTGQEKAIEESKASQRLSKRVNRMIGRIDKIILELEKDKVILDGQMDSGSTPPVGENLVSIDELINVMRQIQNIPEHKLQSIAEALDDNKDGKIDIDDVIKVVELIDKEDIDISTSQVADIMVMLQKEEKLMGKEKAKEKAEKEQAATLKS</sequence>
<dbReference type="InterPro" id="IPR059005">
    <property type="entry name" value="LETM1_C"/>
</dbReference>
<keyword evidence="15 24" id="KW-0175">Coiled coil</keyword>
<evidence type="ECO:0000256" key="13">
    <source>
        <dbReference type="ARBA" id="ARBA00022958"/>
    </source>
</evidence>
<evidence type="ECO:0000256" key="21">
    <source>
        <dbReference type="ARBA" id="ARBA00035046"/>
    </source>
</evidence>
<evidence type="ECO:0000256" key="8">
    <source>
        <dbReference type="ARBA" id="ARBA00022692"/>
    </source>
</evidence>
<evidence type="ECO:0000256" key="19">
    <source>
        <dbReference type="ARBA" id="ARBA00031360"/>
    </source>
</evidence>
<keyword evidence="14 26" id="KW-1133">Transmembrane helix</keyword>
<comment type="similarity">
    <text evidence="2">Belongs to the LETM1 family.</text>
</comment>
<keyword evidence="18 26" id="KW-0472">Membrane</keyword>
<keyword evidence="9" id="KW-0479">Metal-binding</keyword>
<dbReference type="PROSITE" id="PS00018">
    <property type="entry name" value="EF_HAND_1"/>
    <property type="match status" value="1"/>
</dbReference>
<reference evidence="29" key="3">
    <citation type="submission" date="2025-09" db="UniProtKB">
        <authorList>
            <consortium name="Ensembl"/>
        </authorList>
    </citation>
    <scope>IDENTIFICATION</scope>
</reference>
<gene>
    <name evidence="29" type="primary">LETM1</name>
    <name evidence="29" type="synonym">letm1</name>
</gene>
<evidence type="ECO:0000256" key="17">
    <source>
        <dbReference type="ARBA" id="ARBA00023128"/>
    </source>
</evidence>
<evidence type="ECO:0000259" key="27">
    <source>
        <dbReference type="PROSITE" id="PS50222"/>
    </source>
</evidence>
<evidence type="ECO:0000256" key="7">
    <source>
        <dbReference type="ARBA" id="ARBA00022568"/>
    </source>
</evidence>
<keyword evidence="12" id="KW-0809">Transit peptide</keyword>
<comment type="catalytic activity">
    <reaction evidence="22">
        <text>K(+)(in) + H(+)(out) = K(+)(out) + H(+)(in)</text>
        <dbReference type="Rhea" id="RHEA:29467"/>
        <dbReference type="ChEBI" id="CHEBI:15378"/>
        <dbReference type="ChEBI" id="CHEBI:29103"/>
    </reaction>
</comment>
<evidence type="ECO:0000256" key="6">
    <source>
        <dbReference type="ARBA" id="ARBA00022538"/>
    </source>
</evidence>
<dbReference type="PROSITE" id="PS50222">
    <property type="entry name" value="EF_HAND_2"/>
    <property type="match status" value="1"/>
</dbReference>
<dbReference type="FunFam" id="1.10.238.10:FF:000290">
    <property type="entry name" value="LETM1 and EF-hand domain-containing protein 1, mitochondrial"/>
    <property type="match status" value="1"/>
</dbReference>
<name>A0A669ENQ2_ORENI</name>
<dbReference type="GO" id="GO:0043022">
    <property type="term" value="F:ribosome binding"/>
    <property type="evidence" value="ECO:0007669"/>
    <property type="project" value="InterPro"/>
</dbReference>
<evidence type="ECO:0000256" key="1">
    <source>
        <dbReference type="ARBA" id="ARBA00004434"/>
    </source>
</evidence>